<evidence type="ECO:0000256" key="3">
    <source>
        <dbReference type="ARBA" id="ARBA00023082"/>
    </source>
</evidence>
<proteinExistence type="inferred from homology"/>
<feature type="domain" description="RNA polymerase sigma factor 70 region 4 type 2" evidence="6">
    <location>
        <begin position="136"/>
        <end position="188"/>
    </location>
</feature>
<evidence type="ECO:0000259" key="6">
    <source>
        <dbReference type="Pfam" id="PF08281"/>
    </source>
</evidence>
<dbReference type="InterPro" id="IPR014284">
    <property type="entry name" value="RNA_pol_sigma-70_dom"/>
</dbReference>
<organism evidence="7 8">
    <name type="scientific">Pseudomonas arcuscaelestis</name>
    <dbReference type="NCBI Taxonomy" id="2710591"/>
    <lineage>
        <taxon>Bacteria</taxon>
        <taxon>Pseudomonadati</taxon>
        <taxon>Pseudomonadota</taxon>
        <taxon>Gammaproteobacteria</taxon>
        <taxon>Pseudomonadales</taxon>
        <taxon>Pseudomonadaceae</taxon>
        <taxon>Pseudomonas</taxon>
    </lineage>
</organism>
<dbReference type="EMBL" id="JACOPV010000019">
    <property type="protein sequence ID" value="MBM5460811.1"/>
    <property type="molecule type" value="Genomic_DNA"/>
</dbReference>
<evidence type="ECO:0000313" key="8">
    <source>
        <dbReference type="Proteomes" id="UP000745663"/>
    </source>
</evidence>
<dbReference type="Gene3D" id="1.10.1740.10">
    <property type="match status" value="1"/>
</dbReference>
<gene>
    <name evidence="7" type="ORF">H8F21_24900</name>
</gene>
<dbReference type="InterPro" id="IPR036388">
    <property type="entry name" value="WH-like_DNA-bd_sf"/>
</dbReference>
<keyword evidence="8" id="KW-1185">Reference proteome</keyword>
<dbReference type="InterPro" id="IPR039425">
    <property type="entry name" value="RNA_pol_sigma-70-like"/>
</dbReference>
<feature type="domain" description="RNA polymerase sigma-70 region 2" evidence="5">
    <location>
        <begin position="22"/>
        <end position="88"/>
    </location>
</feature>
<dbReference type="SUPFAM" id="SSF88946">
    <property type="entry name" value="Sigma2 domain of RNA polymerase sigma factors"/>
    <property type="match status" value="1"/>
</dbReference>
<comment type="similarity">
    <text evidence="1">Belongs to the sigma-70 factor family. ECF subfamily.</text>
</comment>
<dbReference type="CDD" id="cd06171">
    <property type="entry name" value="Sigma70_r4"/>
    <property type="match status" value="1"/>
</dbReference>
<evidence type="ECO:0000256" key="2">
    <source>
        <dbReference type="ARBA" id="ARBA00023015"/>
    </source>
</evidence>
<keyword evidence="4" id="KW-0804">Transcription</keyword>
<protein>
    <submittedName>
        <fullName evidence="7">RNA polymerase sigma factor</fullName>
    </submittedName>
</protein>
<evidence type="ECO:0000313" key="7">
    <source>
        <dbReference type="EMBL" id="MBM5460811.1"/>
    </source>
</evidence>
<dbReference type="InterPro" id="IPR013325">
    <property type="entry name" value="RNA_pol_sigma_r2"/>
</dbReference>
<dbReference type="NCBIfam" id="TIGR02937">
    <property type="entry name" value="sigma70-ECF"/>
    <property type="match status" value="1"/>
</dbReference>
<evidence type="ECO:0000259" key="5">
    <source>
        <dbReference type="Pfam" id="PF04542"/>
    </source>
</evidence>
<dbReference type="SUPFAM" id="SSF88659">
    <property type="entry name" value="Sigma3 and sigma4 domains of RNA polymerase sigma factors"/>
    <property type="match status" value="1"/>
</dbReference>
<dbReference type="RefSeq" id="WP_203585539.1">
    <property type="nucleotide sequence ID" value="NZ_JACOPV010000019.1"/>
</dbReference>
<keyword evidence="2" id="KW-0805">Transcription regulation</keyword>
<evidence type="ECO:0000256" key="4">
    <source>
        <dbReference type="ARBA" id="ARBA00023163"/>
    </source>
</evidence>
<dbReference type="PANTHER" id="PTHR43133">
    <property type="entry name" value="RNA POLYMERASE ECF-TYPE SIGMA FACTO"/>
    <property type="match status" value="1"/>
</dbReference>
<name>A0ABS2C4K7_9PSED</name>
<comment type="caution">
    <text evidence="7">The sequence shown here is derived from an EMBL/GenBank/DDBJ whole genome shotgun (WGS) entry which is preliminary data.</text>
</comment>
<dbReference type="InterPro" id="IPR007627">
    <property type="entry name" value="RNA_pol_sigma70_r2"/>
</dbReference>
<dbReference type="Gene3D" id="1.10.10.10">
    <property type="entry name" value="Winged helix-like DNA-binding domain superfamily/Winged helix DNA-binding domain"/>
    <property type="match status" value="1"/>
</dbReference>
<dbReference type="Pfam" id="PF04542">
    <property type="entry name" value="Sigma70_r2"/>
    <property type="match status" value="1"/>
</dbReference>
<reference evidence="7 8" key="1">
    <citation type="submission" date="2020-08" db="EMBL/GenBank/DDBJ databases">
        <title>Description of novel Pseudomonas species.</title>
        <authorList>
            <person name="Duman M."/>
            <person name="Mulet M."/>
            <person name="Altun S."/>
            <person name="Saticioglu I.B."/>
            <person name="Lalucat J."/>
            <person name="Garcia-Valdes E."/>
        </authorList>
    </citation>
    <scope>NUCLEOTIDE SEQUENCE [LARGE SCALE GENOMIC DNA]</scope>
    <source>
        <strain evidence="7 8">P66</strain>
    </source>
</reference>
<evidence type="ECO:0000256" key="1">
    <source>
        <dbReference type="ARBA" id="ARBA00010641"/>
    </source>
</evidence>
<keyword evidence="3" id="KW-0731">Sigma factor</keyword>
<accession>A0ABS2C4K7</accession>
<dbReference type="Pfam" id="PF08281">
    <property type="entry name" value="Sigma70_r4_2"/>
    <property type="match status" value="1"/>
</dbReference>
<dbReference type="InterPro" id="IPR013324">
    <property type="entry name" value="RNA_pol_sigma_r3/r4-like"/>
</dbReference>
<sequence>MDDEKELVSRLREGNLEALEHLIKSHHAFLVGIVIPLVGRESANDVAQETWLRAVNAVGSFEGRSKFRTWLARIAINEAHSMRRKLGREISLEWWESEHNSPISSQFDEHGAWATPPDARVQHSPEELLTEIELYECIWKYIQELPSAQRSVVIMRDIAGLEYKEIAHALALSEGNVRLLLHRGRQRIQVMLSNFQEKGKC</sequence>
<dbReference type="InterPro" id="IPR013249">
    <property type="entry name" value="RNA_pol_sigma70_r4_t2"/>
</dbReference>
<dbReference type="PANTHER" id="PTHR43133:SF53">
    <property type="entry name" value="ECF RNA POLYMERASE SIGMA-E FACTOR"/>
    <property type="match status" value="1"/>
</dbReference>
<dbReference type="Proteomes" id="UP000745663">
    <property type="component" value="Unassembled WGS sequence"/>
</dbReference>